<dbReference type="SUPFAM" id="SSF53098">
    <property type="entry name" value="Ribonuclease H-like"/>
    <property type="match status" value="1"/>
</dbReference>
<name>F4HAF8_GALAU</name>
<feature type="domain" description="Integrase catalytic" evidence="1">
    <location>
        <begin position="185"/>
        <end position="347"/>
    </location>
</feature>
<dbReference type="EMBL" id="CP002667">
    <property type="protein sequence ID" value="AEC17332.1"/>
    <property type="molecule type" value="Genomic_DNA"/>
</dbReference>
<dbReference type="RefSeq" id="WP_013746108.1">
    <property type="nucleotide sequence ID" value="NC_015460.1"/>
</dbReference>
<accession>F4HAF8</accession>
<evidence type="ECO:0000313" key="2">
    <source>
        <dbReference type="EMBL" id="AEC17332.1"/>
    </source>
</evidence>
<dbReference type="Pfam" id="PF13333">
    <property type="entry name" value="rve_2"/>
    <property type="match status" value="1"/>
</dbReference>
<dbReference type="Proteomes" id="UP000006908">
    <property type="component" value="Chromosome"/>
</dbReference>
<proteinExistence type="predicted"/>
<dbReference type="InterPro" id="IPR048020">
    <property type="entry name" value="Transpos_IS3"/>
</dbReference>
<sequence>MVEKLSTMRYRRITPKTQRTTCDEKNTLCQNATATENRRRTLTLKNSRIRNGECLPKKVSAIRPRKNEGKANAVQELRADYPLDLLLRYANLARSTFFYHLHGKDKTRDDNASLCAQILAIKQQNPHYGYRRVTKQLGEGINHKRVQRLIQVMGLQVKGKRQRKYYSYRGEVGNIAPNHLQRDFHATVPHQKWLTDITEFKVKGDKLYFSPILDCYNNELIAYQCSRHPDGRLVKQMVLQAIARLAEGDSPILHSDQGIQYQMASYQQLLAEHNIVQSMSRKGNCLDNAAMESFFGRMKVECFYGKTFENIEELESVIKEYVRYYNEERIQLKLNGLSPVQYRIQSLK</sequence>
<dbReference type="InterPro" id="IPR036397">
    <property type="entry name" value="RNaseH_sf"/>
</dbReference>
<protein>
    <recommendedName>
        <fullName evidence="1">Integrase catalytic domain-containing protein</fullName>
    </recommendedName>
</protein>
<dbReference type="AlphaFoldDB" id="F4HAF8"/>
<dbReference type="NCBIfam" id="NF033516">
    <property type="entry name" value="transpos_IS3"/>
    <property type="match status" value="1"/>
</dbReference>
<dbReference type="Pfam" id="PF13276">
    <property type="entry name" value="HTH_21"/>
    <property type="match status" value="1"/>
</dbReference>
<dbReference type="eggNOG" id="COG2801">
    <property type="taxonomic scope" value="Bacteria"/>
</dbReference>
<dbReference type="HOGENOM" id="CLU_027402_4_3_6"/>
<dbReference type="InterPro" id="IPR050900">
    <property type="entry name" value="Transposase_IS3/IS150/IS904"/>
</dbReference>
<dbReference type="KEGG" id="gan:UMN179_01313"/>
<dbReference type="Pfam" id="PF00665">
    <property type="entry name" value="rve"/>
    <property type="match status" value="1"/>
</dbReference>
<dbReference type="PANTHER" id="PTHR46889:SF4">
    <property type="entry name" value="TRANSPOSASE INSO FOR INSERTION SEQUENCE ELEMENT IS911B-RELATED"/>
    <property type="match status" value="1"/>
</dbReference>
<dbReference type="Gene3D" id="3.30.420.10">
    <property type="entry name" value="Ribonuclease H-like superfamily/Ribonuclease H"/>
    <property type="match status" value="1"/>
</dbReference>
<evidence type="ECO:0000259" key="1">
    <source>
        <dbReference type="PROSITE" id="PS50994"/>
    </source>
</evidence>
<dbReference type="InterPro" id="IPR012337">
    <property type="entry name" value="RNaseH-like_sf"/>
</dbReference>
<gene>
    <name evidence="2" type="ordered locus">UMN179_01313</name>
</gene>
<evidence type="ECO:0000313" key="3">
    <source>
        <dbReference type="Proteomes" id="UP000006908"/>
    </source>
</evidence>
<dbReference type="STRING" id="1005058.UMN179_01313"/>
<organism evidence="2 3">
    <name type="scientific">Gallibacterium anatis (strain UMN179)</name>
    <name type="common">Pasteurella anatis</name>
    <dbReference type="NCBI Taxonomy" id="1005058"/>
    <lineage>
        <taxon>Bacteria</taxon>
        <taxon>Pseudomonadati</taxon>
        <taxon>Pseudomonadota</taxon>
        <taxon>Gammaproteobacteria</taxon>
        <taxon>Pasteurellales</taxon>
        <taxon>Pasteurellaceae</taxon>
        <taxon>Gallibacterium</taxon>
    </lineage>
</organism>
<dbReference type="InterPro" id="IPR001584">
    <property type="entry name" value="Integrase_cat-core"/>
</dbReference>
<dbReference type="GO" id="GO:0003676">
    <property type="term" value="F:nucleic acid binding"/>
    <property type="evidence" value="ECO:0007669"/>
    <property type="project" value="InterPro"/>
</dbReference>
<dbReference type="PROSITE" id="PS50994">
    <property type="entry name" value="INTEGRASE"/>
    <property type="match status" value="1"/>
</dbReference>
<reference evidence="2 3" key="1">
    <citation type="journal article" date="2011" name="J. Bacteriol.">
        <title>Complete genome sequence of Gallibacterium anatis strain UMN179, isolated from a laying hen with peritonitis.</title>
        <authorList>
            <person name="Johnson T.J."/>
            <person name="Fernandez-Alarcon C."/>
            <person name="Bojesen A.M."/>
            <person name="Nolan L.K."/>
            <person name="Trampel D.W."/>
            <person name="Seemann T."/>
        </authorList>
    </citation>
    <scope>NUCLEOTIDE SEQUENCE [LARGE SCALE GENOMIC DNA]</scope>
    <source>
        <strain evidence="2 3">UMN179</strain>
    </source>
</reference>
<dbReference type="PANTHER" id="PTHR46889">
    <property type="entry name" value="TRANSPOSASE INSF FOR INSERTION SEQUENCE IS3B-RELATED"/>
    <property type="match status" value="1"/>
</dbReference>
<dbReference type="GO" id="GO:0015074">
    <property type="term" value="P:DNA integration"/>
    <property type="evidence" value="ECO:0007669"/>
    <property type="project" value="InterPro"/>
</dbReference>
<dbReference type="InterPro" id="IPR025948">
    <property type="entry name" value="HTH-like_dom"/>
</dbReference>